<evidence type="ECO:0000256" key="1">
    <source>
        <dbReference type="ARBA" id="ARBA00004123"/>
    </source>
</evidence>
<evidence type="ECO:0000256" key="4">
    <source>
        <dbReference type="PROSITE-ProRule" id="PRU00810"/>
    </source>
</evidence>
<dbReference type="GO" id="GO:0000785">
    <property type="term" value="C:chromatin"/>
    <property type="evidence" value="ECO:0007669"/>
    <property type="project" value="TreeGrafter"/>
</dbReference>
<dbReference type="PROSITE" id="PS51477">
    <property type="entry name" value="PAH"/>
    <property type="match status" value="1"/>
</dbReference>
<dbReference type="PANTHER" id="PTHR12346:SF0">
    <property type="entry name" value="SIN3A, ISOFORM G"/>
    <property type="match status" value="1"/>
</dbReference>
<dbReference type="SUPFAM" id="SSF47762">
    <property type="entry name" value="PAH2 domain"/>
    <property type="match status" value="1"/>
</dbReference>
<keyword evidence="3 4" id="KW-0539">Nucleus</keyword>
<evidence type="ECO:0000313" key="5">
    <source>
        <dbReference type="EMBL" id="PAN34258.1"/>
    </source>
</evidence>
<dbReference type="Proteomes" id="UP000243499">
    <property type="component" value="Chromosome 6"/>
</dbReference>
<dbReference type="GO" id="GO:0000122">
    <property type="term" value="P:negative regulation of transcription by RNA polymerase II"/>
    <property type="evidence" value="ECO:0007669"/>
    <property type="project" value="TreeGrafter"/>
</dbReference>
<keyword evidence="2" id="KW-0678">Repressor</keyword>
<dbReference type="Gene3D" id="1.20.1160.11">
    <property type="entry name" value="Paired amphipathic helix"/>
    <property type="match status" value="1"/>
</dbReference>
<organism evidence="5">
    <name type="scientific">Panicum hallii</name>
    <dbReference type="NCBI Taxonomy" id="206008"/>
    <lineage>
        <taxon>Eukaryota</taxon>
        <taxon>Viridiplantae</taxon>
        <taxon>Streptophyta</taxon>
        <taxon>Embryophyta</taxon>
        <taxon>Tracheophyta</taxon>
        <taxon>Spermatophyta</taxon>
        <taxon>Magnoliopsida</taxon>
        <taxon>Liliopsida</taxon>
        <taxon>Poales</taxon>
        <taxon>Poaceae</taxon>
        <taxon>PACMAD clade</taxon>
        <taxon>Panicoideae</taxon>
        <taxon>Panicodae</taxon>
        <taxon>Paniceae</taxon>
        <taxon>Panicinae</taxon>
        <taxon>Panicum</taxon>
        <taxon>Panicum sect. Panicum</taxon>
    </lineage>
</organism>
<evidence type="ECO:0000256" key="3">
    <source>
        <dbReference type="ARBA" id="ARBA00023242"/>
    </source>
</evidence>
<dbReference type="PANTHER" id="PTHR12346">
    <property type="entry name" value="SIN3B-RELATED"/>
    <property type="match status" value="1"/>
</dbReference>
<reference evidence="5" key="1">
    <citation type="submission" date="2018-04" db="EMBL/GenBank/DDBJ databases">
        <title>WGS assembly of Panicum hallii.</title>
        <authorList>
            <person name="Lovell J."/>
            <person name="Jenkins J."/>
            <person name="Lowry D."/>
            <person name="Mamidi S."/>
            <person name="Sreedasyam A."/>
            <person name="Weng X."/>
            <person name="Barry K."/>
            <person name="Bonette J."/>
            <person name="Campitelli B."/>
            <person name="Daum C."/>
            <person name="Gordon S."/>
            <person name="Gould B."/>
            <person name="Lipzen A."/>
            <person name="Macqueen A."/>
            <person name="Palacio-Mejia J."/>
            <person name="Plott C."/>
            <person name="Shakirov E."/>
            <person name="Shu S."/>
            <person name="Yoshinaga Y."/>
            <person name="Zane M."/>
            <person name="Rokhsar D."/>
            <person name="Grimwood J."/>
            <person name="Schmutz J."/>
            <person name="Juenger T."/>
        </authorList>
    </citation>
    <scope>NUCLEOTIDE SEQUENCE [LARGE SCALE GENOMIC DNA]</scope>
    <source>
        <strain evidence="5">FIL2</strain>
    </source>
</reference>
<dbReference type="InterPro" id="IPR003822">
    <property type="entry name" value="PAH"/>
</dbReference>
<dbReference type="GO" id="GO:0003714">
    <property type="term" value="F:transcription corepressor activity"/>
    <property type="evidence" value="ECO:0007669"/>
    <property type="project" value="InterPro"/>
</dbReference>
<dbReference type="AlphaFoldDB" id="A0A2S3I166"/>
<comment type="subcellular location">
    <subcellularLocation>
        <location evidence="1 4">Nucleus</location>
    </subcellularLocation>
</comment>
<protein>
    <submittedName>
        <fullName evidence="5">Uncharacterized protein</fullName>
    </submittedName>
</protein>
<gene>
    <name evidence="5" type="ORF">PAHAL_6G078600</name>
</gene>
<dbReference type="InterPro" id="IPR036600">
    <property type="entry name" value="PAH_sf"/>
</dbReference>
<sequence length="147" mass="16771">MASLPRAMHVSESGLEIQRKLPFFCDLLRRRWSRHLMVPHRPDLCSFPSTRRLAPPPADWPASVLQPSDDWIEFRRAVRYEFAGKPGKNQDFLAVMRGFSLGFFGVDGVVSYLQPLFQGYPDLIRKFNTFLPGGYELRDRQGGGADA</sequence>
<dbReference type="Pfam" id="PF02671">
    <property type="entry name" value="PAH"/>
    <property type="match status" value="1"/>
</dbReference>
<dbReference type="InterPro" id="IPR039774">
    <property type="entry name" value="Sin3-like"/>
</dbReference>
<accession>A0A2S3I166</accession>
<name>A0A2S3I166_9POAL</name>
<dbReference type="GO" id="GO:0000118">
    <property type="term" value="C:histone deacetylase complex"/>
    <property type="evidence" value="ECO:0007669"/>
    <property type="project" value="TreeGrafter"/>
</dbReference>
<dbReference type="EMBL" id="CM008051">
    <property type="protein sequence ID" value="PAN34258.1"/>
    <property type="molecule type" value="Genomic_DNA"/>
</dbReference>
<proteinExistence type="predicted"/>
<dbReference type="Gramene" id="PAN34258">
    <property type="protein sequence ID" value="PAN34258"/>
    <property type="gene ID" value="PAHAL_6G078600"/>
</dbReference>
<evidence type="ECO:0000256" key="2">
    <source>
        <dbReference type="ARBA" id="ARBA00022491"/>
    </source>
</evidence>